<dbReference type="InterPro" id="IPR050446">
    <property type="entry name" value="FAD-oxidoreductase/Apoptosis"/>
</dbReference>
<dbReference type="Pfam" id="PF07992">
    <property type="entry name" value="Pyr_redox_2"/>
    <property type="match status" value="1"/>
</dbReference>
<dbReference type="SUPFAM" id="SSF55424">
    <property type="entry name" value="FAD/NAD-linked reductases, dimerisation (C-terminal) domain"/>
    <property type="match status" value="1"/>
</dbReference>
<protein>
    <submittedName>
        <fullName evidence="7">FAD-dependent oxidoreductase</fullName>
    </submittedName>
</protein>
<keyword evidence="4" id="KW-0560">Oxidoreductase</keyword>
<dbReference type="GO" id="GO:0016651">
    <property type="term" value="F:oxidoreductase activity, acting on NAD(P)H"/>
    <property type="evidence" value="ECO:0007669"/>
    <property type="project" value="TreeGrafter"/>
</dbReference>
<accession>A0AAU6SBP1</accession>
<dbReference type="AlphaFoldDB" id="A0AAU6SBP1"/>
<dbReference type="PRINTS" id="PR00368">
    <property type="entry name" value="FADPNR"/>
</dbReference>
<comment type="cofactor">
    <cofactor evidence="1">
        <name>FAD</name>
        <dbReference type="ChEBI" id="CHEBI:57692"/>
    </cofactor>
</comment>
<evidence type="ECO:0000259" key="6">
    <source>
        <dbReference type="Pfam" id="PF14759"/>
    </source>
</evidence>
<keyword evidence="2" id="KW-0285">Flavoprotein</keyword>
<organism evidence="7">
    <name type="scientific">Microbacterium sp. LWS13-1.2</name>
    <dbReference type="NCBI Taxonomy" id="3135264"/>
    <lineage>
        <taxon>Bacteria</taxon>
        <taxon>Bacillati</taxon>
        <taxon>Actinomycetota</taxon>
        <taxon>Actinomycetes</taxon>
        <taxon>Micrococcales</taxon>
        <taxon>Microbacteriaceae</taxon>
        <taxon>Microbacterium</taxon>
    </lineage>
</organism>
<dbReference type="InterPro" id="IPR023753">
    <property type="entry name" value="FAD/NAD-binding_dom"/>
</dbReference>
<dbReference type="InterPro" id="IPR016156">
    <property type="entry name" value="FAD/NAD-linked_Rdtase_dimer_sf"/>
</dbReference>
<evidence type="ECO:0000256" key="3">
    <source>
        <dbReference type="ARBA" id="ARBA00022827"/>
    </source>
</evidence>
<dbReference type="PANTHER" id="PTHR43557:SF2">
    <property type="entry name" value="RIESKE DOMAIN-CONTAINING PROTEIN-RELATED"/>
    <property type="match status" value="1"/>
</dbReference>
<dbReference type="EMBL" id="CP151632">
    <property type="protein sequence ID" value="WZO34316.1"/>
    <property type="molecule type" value="Genomic_DNA"/>
</dbReference>
<feature type="domain" description="FAD/NAD(P)-binding" evidence="5">
    <location>
        <begin position="5"/>
        <end position="301"/>
    </location>
</feature>
<sequence length="409" mass="43149">MAGGLVIVGASLSGLRAAQAARREGYEGAITLIGDETHLPYDRPPLSKAYLAEDGQPDYYVTEGELAEQSIALRLSTRVSELDPDAREIVLSDGERVAFDELIIATGASPRHLPGAPELDGIVTLRTLDDALAIRGRLRAGLDVVIIGAGFIGSEIASSAHEKGATVTILEAAPVPLVRAVGEVVGAAISTLHERNGVRLVCGAKIEALLGEGRIEAVELAGGERIPADLVVVGIGAAPATSWLASSGIELHPIDGGVVCNAYLQSSIPGVYAAGDVTHWPNGVMDITMRLENWTSAADQGARAGINAVLPDKRAPFETVPYFWSDWYKSRIQFVGSATAESVSFASGGPEEDKFVALYRTGDRLVGAATLNEQRKIMKLRRLIQQRAPYTDALALLEPADGDVARLSA</sequence>
<reference evidence="7" key="1">
    <citation type="submission" date="2024-04" db="EMBL/GenBank/DDBJ databases">
        <authorList>
            <person name="Roder T."/>
            <person name="Oberhansli S."/>
            <person name="Kreuzer M."/>
        </authorList>
    </citation>
    <scope>NUCLEOTIDE SEQUENCE</scope>
    <source>
        <strain evidence="7">LWS13-1.2</strain>
    </source>
</reference>
<dbReference type="Pfam" id="PF14759">
    <property type="entry name" value="Reductase_C"/>
    <property type="match status" value="1"/>
</dbReference>
<evidence type="ECO:0000256" key="1">
    <source>
        <dbReference type="ARBA" id="ARBA00001974"/>
    </source>
</evidence>
<evidence type="ECO:0000256" key="4">
    <source>
        <dbReference type="ARBA" id="ARBA00023002"/>
    </source>
</evidence>
<dbReference type="GO" id="GO:0005737">
    <property type="term" value="C:cytoplasm"/>
    <property type="evidence" value="ECO:0007669"/>
    <property type="project" value="TreeGrafter"/>
</dbReference>
<dbReference type="PRINTS" id="PR00411">
    <property type="entry name" value="PNDRDTASEI"/>
</dbReference>
<feature type="domain" description="Reductase C-terminal" evidence="6">
    <location>
        <begin position="322"/>
        <end position="393"/>
    </location>
</feature>
<dbReference type="InterPro" id="IPR028202">
    <property type="entry name" value="Reductase_C"/>
</dbReference>
<dbReference type="Gene3D" id="3.30.390.30">
    <property type="match status" value="1"/>
</dbReference>
<proteinExistence type="predicted"/>
<evidence type="ECO:0000256" key="2">
    <source>
        <dbReference type="ARBA" id="ARBA00022630"/>
    </source>
</evidence>
<name>A0AAU6SBP1_9MICO</name>
<dbReference type="PANTHER" id="PTHR43557">
    <property type="entry name" value="APOPTOSIS-INDUCING FACTOR 1"/>
    <property type="match status" value="1"/>
</dbReference>
<gene>
    <name evidence="7" type="ORF">MRBLWS13_001971</name>
</gene>
<evidence type="ECO:0000313" key="7">
    <source>
        <dbReference type="EMBL" id="WZO34316.1"/>
    </source>
</evidence>
<dbReference type="InterPro" id="IPR036188">
    <property type="entry name" value="FAD/NAD-bd_sf"/>
</dbReference>
<evidence type="ECO:0000259" key="5">
    <source>
        <dbReference type="Pfam" id="PF07992"/>
    </source>
</evidence>
<keyword evidence="3" id="KW-0274">FAD</keyword>
<dbReference type="SUPFAM" id="SSF51905">
    <property type="entry name" value="FAD/NAD(P)-binding domain"/>
    <property type="match status" value="1"/>
</dbReference>
<dbReference type="Gene3D" id="3.50.50.60">
    <property type="entry name" value="FAD/NAD(P)-binding domain"/>
    <property type="match status" value="2"/>
</dbReference>
<dbReference type="RefSeq" id="WP_349428873.1">
    <property type="nucleotide sequence ID" value="NZ_CP151632.1"/>
</dbReference>